<accession>E7MNY9</accession>
<sequence length="193" mass="20608">MAEANTNKAKNVSTSSPKVTGAVYYAPLGTSLPTDAKTALDAAFKGVGYISEDGLTRSQSRSSNDIKEWGGGVVATVQTEYKESFKFKMIETLNDIVQKAVYGDKNVEGKLDGASTSMTVKHNALEPVANAWVIDTVMLDGTLSRIVVPNAKITELGDLAYKKDTAIGYDVTLSAMLDANGNTSYDYYQAPTA</sequence>
<comment type="caution">
    <text evidence="1">The sequence shown here is derived from an EMBL/GenBank/DDBJ whole genome shotgun (WGS) entry which is preliminary data.</text>
</comment>
<evidence type="ECO:0008006" key="3">
    <source>
        <dbReference type="Google" id="ProtNLM"/>
    </source>
</evidence>
<name>E7MNY9_9FIRM</name>
<dbReference type="HOGENOM" id="CLU_102082_0_0_9"/>
<reference evidence="1 2" key="1">
    <citation type="submission" date="2010-08" db="EMBL/GenBank/DDBJ databases">
        <authorList>
            <person name="Weinstock G."/>
            <person name="Sodergren E."/>
            <person name="Clifton S."/>
            <person name="Fulton L."/>
            <person name="Fulton B."/>
            <person name="Courtney L."/>
            <person name="Fronick C."/>
            <person name="Harrison M."/>
            <person name="Strong C."/>
            <person name="Farmer C."/>
            <person name="Delahaunty K."/>
            <person name="Markovic C."/>
            <person name="Hall O."/>
            <person name="Minx P."/>
            <person name="Tomlinson C."/>
            <person name="Mitreva M."/>
            <person name="Hou S."/>
            <person name="Chen J."/>
            <person name="Wollam A."/>
            <person name="Pepin K.H."/>
            <person name="Johnson M."/>
            <person name="Bhonagiri V."/>
            <person name="Zhang X."/>
            <person name="Suruliraj S."/>
            <person name="Warren W."/>
            <person name="Chinwalla A."/>
            <person name="Mardis E.R."/>
            <person name="Wilson R.K."/>
        </authorList>
    </citation>
    <scope>NUCLEOTIDE SEQUENCE [LARGE SCALE GENOMIC DNA]</scope>
    <source>
        <strain evidence="1 2">F0204</strain>
    </source>
</reference>
<dbReference type="RefSeq" id="WP_006526077.1">
    <property type="nucleotide sequence ID" value="NZ_GL637664.1"/>
</dbReference>
<evidence type="ECO:0000313" key="2">
    <source>
        <dbReference type="Proteomes" id="UP000004097"/>
    </source>
</evidence>
<dbReference type="AlphaFoldDB" id="E7MNY9"/>
<dbReference type="EMBL" id="AECQ01000027">
    <property type="protein sequence ID" value="EFW24170.1"/>
    <property type="molecule type" value="Genomic_DNA"/>
</dbReference>
<dbReference type="STRING" id="706433.HMPREF9430_01260"/>
<evidence type="ECO:0000313" key="1">
    <source>
        <dbReference type="EMBL" id="EFW24170.1"/>
    </source>
</evidence>
<organism evidence="1 2">
    <name type="scientific">Solobacterium moorei F0204</name>
    <dbReference type="NCBI Taxonomy" id="706433"/>
    <lineage>
        <taxon>Bacteria</taxon>
        <taxon>Bacillati</taxon>
        <taxon>Bacillota</taxon>
        <taxon>Erysipelotrichia</taxon>
        <taxon>Erysipelotrichales</taxon>
        <taxon>Erysipelotrichaceae</taxon>
        <taxon>Solobacterium</taxon>
    </lineage>
</organism>
<keyword evidence="2" id="KW-1185">Reference proteome</keyword>
<dbReference type="Proteomes" id="UP000004097">
    <property type="component" value="Unassembled WGS sequence"/>
</dbReference>
<protein>
    <recommendedName>
        <fullName evidence="3">Prophage LambdaSa1, structural protein</fullName>
    </recommendedName>
</protein>
<proteinExistence type="predicted"/>
<dbReference type="OrthoDB" id="2184509at2"/>
<dbReference type="InterPro" id="IPR058154">
    <property type="entry name" value="Bxb1_TTP-like"/>
</dbReference>
<dbReference type="Pfam" id="PF25681">
    <property type="entry name" value="Phage_TTP_17"/>
    <property type="match status" value="1"/>
</dbReference>
<dbReference type="eggNOG" id="COG5492">
    <property type="taxonomic scope" value="Bacteria"/>
</dbReference>
<gene>
    <name evidence="1" type="ORF">HMPREF9430_01260</name>
</gene>